<sequence>MEYSWQKVAEKSMPNKVWKPKMVQTDAASSLELSLLKKAQFPTTNTTKDIVGVANQTAKAQEFEARQTAPLEKALEAKRHVHMIKCMSMDFRDDHHVKFLNKKKKVIFEDEVLDFFVGPWDEWNRKA</sequence>
<comment type="caution">
    <text evidence="1">The sequence shown here is derived from an EMBL/GenBank/DDBJ whole genome shotgun (WGS) entry which is preliminary data.</text>
</comment>
<name>A0ABD2ZC19_9GENT</name>
<protein>
    <submittedName>
        <fullName evidence="1">Uncharacterized protein</fullName>
    </submittedName>
</protein>
<keyword evidence="2" id="KW-1185">Reference proteome</keyword>
<proteinExistence type="predicted"/>
<dbReference type="AlphaFoldDB" id="A0ABD2ZC19"/>
<gene>
    <name evidence="1" type="ORF">ACH5RR_023536</name>
</gene>
<accession>A0ABD2ZC19</accession>
<organism evidence="1 2">
    <name type="scientific">Cinchona calisaya</name>
    <dbReference type="NCBI Taxonomy" id="153742"/>
    <lineage>
        <taxon>Eukaryota</taxon>
        <taxon>Viridiplantae</taxon>
        <taxon>Streptophyta</taxon>
        <taxon>Embryophyta</taxon>
        <taxon>Tracheophyta</taxon>
        <taxon>Spermatophyta</taxon>
        <taxon>Magnoliopsida</taxon>
        <taxon>eudicotyledons</taxon>
        <taxon>Gunneridae</taxon>
        <taxon>Pentapetalae</taxon>
        <taxon>asterids</taxon>
        <taxon>lamiids</taxon>
        <taxon>Gentianales</taxon>
        <taxon>Rubiaceae</taxon>
        <taxon>Cinchonoideae</taxon>
        <taxon>Cinchoneae</taxon>
        <taxon>Cinchona</taxon>
    </lineage>
</organism>
<reference evidence="1 2" key="1">
    <citation type="submission" date="2024-11" db="EMBL/GenBank/DDBJ databases">
        <title>A near-complete genome assembly of Cinchona calisaya.</title>
        <authorList>
            <person name="Lian D.C."/>
            <person name="Zhao X.W."/>
            <person name="Wei L."/>
        </authorList>
    </citation>
    <scope>NUCLEOTIDE SEQUENCE [LARGE SCALE GENOMIC DNA]</scope>
    <source>
        <tissue evidence="1">Nenye</tissue>
    </source>
</reference>
<evidence type="ECO:0000313" key="1">
    <source>
        <dbReference type="EMBL" id="KAL3516634.1"/>
    </source>
</evidence>
<evidence type="ECO:0000313" key="2">
    <source>
        <dbReference type="Proteomes" id="UP001630127"/>
    </source>
</evidence>
<dbReference type="Proteomes" id="UP001630127">
    <property type="component" value="Unassembled WGS sequence"/>
</dbReference>
<dbReference type="EMBL" id="JBJUIK010000010">
    <property type="protein sequence ID" value="KAL3516634.1"/>
    <property type="molecule type" value="Genomic_DNA"/>
</dbReference>